<gene>
    <name evidence="2" type="ORF">WIGMOR_0511</name>
</gene>
<dbReference type="Proteomes" id="UP000009061">
    <property type="component" value="Chromosome"/>
</dbReference>
<evidence type="ECO:0000259" key="1">
    <source>
        <dbReference type="Pfam" id="PF21185"/>
    </source>
</evidence>
<dbReference type="Gene3D" id="1.10.10.1020">
    <property type="entry name" value="RecBCD complex, subunit RecD, N-terminal domain"/>
    <property type="match status" value="1"/>
</dbReference>
<proteinExistence type="predicted"/>
<protein>
    <submittedName>
        <fullName evidence="2">Exodeoxyribonuclease V alpha chain</fullName>
    </submittedName>
</protein>
<evidence type="ECO:0000313" key="2">
    <source>
        <dbReference type="EMBL" id="AFA41331.1"/>
    </source>
</evidence>
<dbReference type="OrthoDB" id="9803432at2"/>
<dbReference type="EMBL" id="CP003315">
    <property type="protein sequence ID" value="AFA41331.1"/>
    <property type="molecule type" value="Genomic_DNA"/>
</dbReference>
<dbReference type="InterPro" id="IPR041851">
    <property type="entry name" value="RecD_N_sf"/>
</dbReference>
<feature type="domain" description="RecBCD enzyme subunit RecD N-terminal" evidence="1">
    <location>
        <begin position="15"/>
        <end position="111"/>
    </location>
</feature>
<dbReference type="HOGENOM" id="CLU_446838_0_0_6"/>
<dbReference type="Pfam" id="PF21185">
    <property type="entry name" value="RecD_N"/>
    <property type="match status" value="1"/>
</dbReference>
<dbReference type="InterPro" id="IPR049550">
    <property type="entry name" value="RecD_N"/>
</dbReference>
<dbReference type="KEGG" id="wgl:WIGMOR_0511"/>
<dbReference type="STRING" id="1142511.WIGMOR_0511"/>
<organism evidence="2 3">
    <name type="scientific">Wigglesworthia glossinidia endosymbiont of Glossina morsitans morsitans</name>
    <name type="common">Yale colony</name>
    <dbReference type="NCBI Taxonomy" id="1142511"/>
    <lineage>
        <taxon>Bacteria</taxon>
        <taxon>Pseudomonadati</taxon>
        <taxon>Pseudomonadota</taxon>
        <taxon>Gammaproteobacteria</taxon>
        <taxon>Enterobacterales</taxon>
        <taxon>Erwiniaceae</taxon>
        <taxon>Wigglesworthia</taxon>
    </lineage>
</organism>
<dbReference type="AlphaFoldDB" id="H6Q548"/>
<evidence type="ECO:0000313" key="3">
    <source>
        <dbReference type="Proteomes" id="UP000009061"/>
    </source>
</evidence>
<dbReference type="RefSeq" id="WP_014354270.1">
    <property type="nucleotide sequence ID" value="NC_016893.1"/>
</dbReference>
<accession>H6Q548</accession>
<keyword evidence="3" id="KW-1185">Reference proteome</keyword>
<reference evidence="2 3" key="1">
    <citation type="journal article" date="2012" name="MBio">
        <title>Insight into the transmission biology and species-specific functional capabilities of tsetse (Diptera: glossinidae) obligate symbiont wigglesworthia.</title>
        <authorList>
            <person name="Rio R.V."/>
            <person name="Symula R.E."/>
            <person name="Wang J."/>
            <person name="Lohs C."/>
            <person name="Wu Y.N."/>
            <person name="Snyder A.K."/>
            <person name="Bjornson R.D."/>
            <person name="Oshima K."/>
            <person name="Biehl B.S."/>
            <person name="Perna N.T."/>
            <person name="Hattori M."/>
            <person name="Aksoy S."/>
        </authorList>
    </citation>
    <scope>NUCLEOTIDE SEQUENCE [LARGE SCALE GENOMIC DNA]</scope>
    <source>
        <strain evidence="2">WGM</strain>
    </source>
</reference>
<sequence>MKIIKKIFLKLQKIEVLNSLDIQFSLSINIEKEPYLILASAFLSAENRLGNSYLSLYTLKKLFKKHELDILWEVHGKVNTIKQWENKLFQSKIVGHFFNYRPIVLFKQKLYLYNTWKNEVNFKKFLYTRFYFPCSNKKNKIIFNFFNKYITNKKNNFWKIQSILNICNYSPAWILGEKALNKKYFIFDILSIFLELNSTNYCHLILVTLNKRSLVFFNKQIRYLKKKYLKNNFSINCIVLYELLNSYYYNQDFVSYRYYPIYCDFMIIYDISMINLSVINDIINVYKKNTSKIVFIGNHSNFKNIEKGSILSQIYTYCKNSKKLFYKPKFTKILNENIFSIEKLNTPAIINNLGNILIIKNFKKHKICPNINYLAKLIKIKYSHEILSFINKNIYKGVKYVLLKNQLDCQDMINKIFLNYVKFFNKIKKNFHNINYILNYSVTKFRVICTSKYNYLGVYKLNYIIENMLKNYLFYKYNLSIKRNLYTGRLVISKIDYSLLDIYKNDIGIIIENYPKSYVYFYKNKKFKKFNCNMFVNLQPAFILYIKDFLDLSITLDNAIILLSHSISSNIAHEFLYTTLLQVRKKVIIYDFNNSLKRSFLHSAYKKVGIL</sequence>
<name>H6Q548_WIGGL</name>
<dbReference type="eggNOG" id="COG0507">
    <property type="taxonomic scope" value="Bacteria"/>
</dbReference>